<sequence length="130" mass="15225">MNSEDELYVTDFFILADSTAQLSQIITDFEKYHIRLININKNIAVDSTYLASFNQMLDIIVDFERNLIRYKTKHGMSKAAQNGKAIGRPKRTDENMQRAIEMYLSKHYTLDQIKEETSISRSTLYRHLAR</sequence>
<organism evidence="3 4">
    <name type="scientific">Macrococcus hajekii</name>
    <dbReference type="NCBI Taxonomy" id="198482"/>
    <lineage>
        <taxon>Bacteria</taxon>
        <taxon>Bacillati</taxon>
        <taxon>Bacillota</taxon>
        <taxon>Bacilli</taxon>
        <taxon>Bacillales</taxon>
        <taxon>Staphylococcaceae</taxon>
        <taxon>Macrococcus</taxon>
    </lineage>
</organism>
<name>A0A4R6BJX7_9STAP</name>
<dbReference type="SUPFAM" id="SSF53041">
    <property type="entry name" value="Resolvase-like"/>
    <property type="match status" value="1"/>
</dbReference>
<dbReference type="GO" id="GO:0003677">
    <property type="term" value="F:DNA binding"/>
    <property type="evidence" value="ECO:0007669"/>
    <property type="project" value="InterPro"/>
</dbReference>
<dbReference type="Pfam" id="PF00239">
    <property type="entry name" value="Resolvase"/>
    <property type="match status" value="1"/>
</dbReference>
<dbReference type="InterPro" id="IPR006119">
    <property type="entry name" value="Resolv_N"/>
</dbReference>
<dbReference type="OrthoDB" id="9797501at2"/>
<protein>
    <submittedName>
        <fullName evidence="3">Recombinase family protein</fullName>
    </submittedName>
</protein>
<evidence type="ECO:0000313" key="3">
    <source>
        <dbReference type="EMBL" id="TDM02008.1"/>
    </source>
</evidence>
<dbReference type="Proteomes" id="UP000295328">
    <property type="component" value="Unassembled WGS sequence"/>
</dbReference>
<dbReference type="InterPro" id="IPR006120">
    <property type="entry name" value="Resolvase_HTH_dom"/>
</dbReference>
<evidence type="ECO:0000313" key="4">
    <source>
        <dbReference type="Proteomes" id="UP000295328"/>
    </source>
</evidence>
<comment type="similarity">
    <text evidence="1">Belongs to the site-specific recombinase resolvase family.</text>
</comment>
<dbReference type="EMBL" id="SCWE01000002">
    <property type="protein sequence ID" value="TDM02008.1"/>
    <property type="molecule type" value="Genomic_DNA"/>
</dbReference>
<keyword evidence="4" id="KW-1185">Reference proteome</keyword>
<dbReference type="AlphaFoldDB" id="A0A4R6BJX7"/>
<dbReference type="Gene3D" id="3.40.50.1390">
    <property type="entry name" value="Resolvase, N-terminal catalytic domain"/>
    <property type="match status" value="1"/>
</dbReference>
<dbReference type="InterPro" id="IPR036162">
    <property type="entry name" value="Resolvase-like_N_sf"/>
</dbReference>
<reference evidence="3 4" key="1">
    <citation type="submission" date="2019-01" db="EMBL/GenBank/DDBJ databases">
        <title>Draft genome sequences of the type strains of six Macrococcus species.</title>
        <authorList>
            <person name="Mazhar S."/>
            <person name="Altermann E."/>
            <person name="Hill C."/>
            <person name="Mcauliffe O."/>
        </authorList>
    </citation>
    <scope>NUCLEOTIDE SEQUENCE [LARGE SCALE GENOMIC DNA]</scope>
    <source>
        <strain evidence="3 4">CCM4809</strain>
    </source>
</reference>
<accession>A0A4R6BJX7</accession>
<feature type="domain" description="Resolvase/invertase-type recombinase catalytic" evidence="2">
    <location>
        <begin position="1"/>
        <end position="83"/>
    </location>
</feature>
<dbReference type="SUPFAM" id="SSF46689">
    <property type="entry name" value="Homeodomain-like"/>
    <property type="match status" value="1"/>
</dbReference>
<evidence type="ECO:0000259" key="2">
    <source>
        <dbReference type="PROSITE" id="PS51736"/>
    </source>
</evidence>
<comment type="caution">
    <text evidence="3">The sequence shown here is derived from an EMBL/GenBank/DDBJ whole genome shotgun (WGS) entry which is preliminary data.</text>
</comment>
<dbReference type="InterPro" id="IPR009057">
    <property type="entry name" value="Homeodomain-like_sf"/>
</dbReference>
<gene>
    <name evidence="3" type="ORF">ERX37_07330</name>
</gene>
<evidence type="ECO:0000256" key="1">
    <source>
        <dbReference type="ARBA" id="ARBA00009913"/>
    </source>
</evidence>
<proteinExistence type="inferred from homology"/>
<dbReference type="GO" id="GO:0000150">
    <property type="term" value="F:DNA strand exchange activity"/>
    <property type="evidence" value="ECO:0007669"/>
    <property type="project" value="InterPro"/>
</dbReference>
<dbReference type="PROSITE" id="PS51736">
    <property type="entry name" value="RECOMBINASES_3"/>
    <property type="match status" value="1"/>
</dbReference>
<dbReference type="Gene3D" id="1.10.10.60">
    <property type="entry name" value="Homeodomain-like"/>
    <property type="match status" value="1"/>
</dbReference>
<dbReference type="Pfam" id="PF02796">
    <property type="entry name" value="HTH_7"/>
    <property type="match status" value="1"/>
</dbReference>